<feature type="domain" description="NAC" evidence="6">
    <location>
        <begin position="6"/>
        <end position="156"/>
    </location>
</feature>
<dbReference type="Gene3D" id="2.170.150.80">
    <property type="entry name" value="NAC domain"/>
    <property type="match status" value="1"/>
</dbReference>
<dbReference type="InterPro" id="IPR036093">
    <property type="entry name" value="NAC_dom_sf"/>
</dbReference>
<dbReference type="FunFam" id="2.170.150.80:FF:000002">
    <property type="entry name" value="Nac domain-containing protein 86"/>
    <property type="match status" value="1"/>
</dbReference>
<comment type="subcellular location">
    <subcellularLocation>
        <location evidence="1">Nucleus</location>
    </subcellularLocation>
</comment>
<evidence type="ECO:0000256" key="3">
    <source>
        <dbReference type="ARBA" id="ARBA00023125"/>
    </source>
</evidence>
<protein>
    <recommendedName>
        <fullName evidence="6">NAC domain-containing protein</fullName>
    </recommendedName>
</protein>
<proteinExistence type="predicted"/>
<evidence type="ECO:0000256" key="1">
    <source>
        <dbReference type="ARBA" id="ARBA00004123"/>
    </source>
</evidence>
<keyword evidence="3" id="KW-0238">DNA-binding</keyword>
<dbReference type="GO" id="GO:0006355">
    <property type="term" value="P:regulation of DNA-templated transcription"/>
    <property type="evidence" value="ECO:0007669"/>
    <property type="project" value="InterPro"/>
</dbReference>
<dbReference type="PANTHER" id="PTHR31744:SF210">
    <property type="entry name" value="NAC DOMAIN-CONTAINING PROTEIN 86-LIKE"/>
    <property type="match status" value="1"/>
</dbReference>
<dbReference type="Pfam" id="PF02365">
    <property type="entry name" value="NAM"/>
    <property type="match status" value="1"/>
</dbReference>
<keyword evidence="8" id="KW-1185">Reference proteome</keyword>
<dbReference type="AlphaFoldDB" id="A0AAV3PU10"/>
<reference evidence="7 8" key="1">
    <citation type="submission" date="2024-01" db="EMBL/GenBank/DDBJ databases">
        <title>The complete chloroplast genome sequence of Lithospermum erythrorhizon: insights into the phylogenetic relationship among Boraginaceae species and the maternal lineages of purple gromwells.</title>
        <authorList>
            <person name="Okada T."/>
            <person name="Watanabe K."/>
        </authorList>
    </citation>
    <scope>NUCLEOTIDE SEQUENCE [LARGE SCALE GENOMIC DNA]</scope>
</reference>
<evidence type="ECO:0000256" key="2">
    <source>
        <dbReference type="ARBA" id="ARBA00023015"/>
    </source>
</evidence>
<dbReference type="EMBL" id="BAABME010018874">
    <property type="protein sequence ID" value="GAA0155302.1"/>
    <property type="molecule type" value="Genomic_DNA"/>
</dbReference>
<sequence length="312" mass="34948">MASTGIPPGFRFHPTDVELIMYYLKRKVMGKKFIVEAISEINIYNYAPWDLPDKSALKNKDRKWFFFCPTERKYNRGGRVNRSTENGYWKTTGKDRSVLYDDRVVGMVKTLVFHKGHPPRGERTDWVFHEYRLQDQQLGDAEVVQDAFVLCKLFHKNGPGPRIGAHYGAPFEEEDMGGSEVSSLGPLPEPFPSSVHPIDEDITSLAHNDILHFLSSFTGDASATVQDGISHEMLDNNNLGNNIGNVALLEMDDIFNGLRDLPNWQAIGNQASGSVAEIQPYADSFLQLGDLDTPLNPFIGNSAFCRFLSTSG</sequence>
<gene>
    <name evidence="7" type="ORF">LIER_38058</name>
</gene>
<evidence type="ECO:0000313" key="7">
    <source>
        <dbReference type="EMBL" id="GAA0155302.1"/>
    </source>
</evidence>
<dbReference type="PANTHER" id="PTHR31744">
    <property type="entry name" value="PROTEIN CUP-SHAPED COTYLEDON 2-RELATED"/>
    <property type="match status" value="1"/>
</dbReference>
<keyword evidence="2" id="KW-0805">Transcription regulation</keyword>
<comment type="caution">
    <text evidence="7">The sequence shown here is derived from an EMBL/GenBank/DDBJ whole genome shotgun (WGS) entry which is preliminary data.</text>
</comment>
<evidence type="ECO:0000313" key="8">
    <source>
        <dbReference type="Proteomes" id="UP001454036"/>
    </source>
</evidence>
<evidence type="ECO:0000259" key="6">
    <source>
        <dbReference type="PROSITE" id="PS51005"/>
    </source>
</evidence>
<dbReference type="SUPFAM" id="SSF101941">
    <property type="entry name" value="NAC domain"/>
    <property type="match status" value="1"/>
</dbReference>
<dbReference type="Proteomes" id="UP001454036">
    <property type="component" value="Unassembled WGS sequence"/>
</dbReference>
<keyword evidence="5" id="KW-0539">Nucleus</keyword>
<evidence type="ECO:0000256" key="5">
    <source>
        <dbReference type="ARBA" id="ARBA00023242"/>
    </source>
</evidence>
<evidence type="ECO:0000256" key="4">
    <source>
        <dbReference type="ARBA" id="ARBA00023163"/>
    </source>
</evidence>
<keyword evidence="4" id="KW-0804">Transcription</keyword>
<accession>A0AAV3PU10</accession>
<dbReference type="GO" id="GO:0003677">
    <property type="term" value="F:DNA binding"/>
    <property type="evidence" value="ECO:0007669"/>
    <property type="project" value="UniProtKB-KW"/>
</dbReference>
<name>A0AAV3PU10_LITER</name>
<dbReference type="PROSITE" id="PS51005">
    <property type="entry name" value="NAC"/>
    <property type="match status" value="1"/>
</dbReference>
<dbReference type="GO" id="GO:0005634">
    <property type="term" value="C:nucleus"/>
    <property type="evidence" value="ECO:0007669"/>
    <property type="project" value="UniProtKB-SubCell"/>
</dbReference>
<dbReference type="InterPro" id="IPR003441">
    <property type="entry name" value="NAC-dom"/>
</dbReference>
<organism evidence="7 8">
    <name type="scientific">Lithospermum erythrorhizon</name>
    <name type="common">Purple gromwell</name>
    <name type="synonym">Lithospermum officinale var. erythrorhizon</name>
    <dbReference type="NCBI Taxonomy" id="34254"/>
    <lineage>
        <taxon>Eukaryota</taxon>
        <taxon>Viridiplantae</taxon>
        <taxon>Streptophyta</taxon>
        <taxon>Embryophyta</taxon>
        <taxon>Tracheophyta</taxon>
        <taxon>Spermatophyta</taxon>
        <taxon>Magnoliopsida</taxon>
        <taxon>eudicotyledons</taxon>
        <taxon>Gunneridae</taxon>
        <taxon>Pentapetalae</taxon>
        <taxon>asterids</taxon>
        <taxon>lamiids</taxon>
        <taxon>Boraginales</taxon>
        <taxon>Boraginaceae</taxon>
        <taxon>Boraginoideae</taxon>
        <taxon>Lithospermeae</taxon>
        <taxon>Lithospermum</taxon>
    </lineage>
</organism>